<proteinExistence type="predicted"/>
<name>A0ABZ2S9Y0_9BURK</name>
<evidence type="ECO:0000313" key="2">
    <source>
        <dbReference type="EMBL" id="WXR76578.1"/>
    </source>
</evidence>
<protein>
    <submittedName>
        <fullName evidence="2">RusA family crossover junction endodeoxyribonuclease</fullName>
    </submittedName>
</protein>
<keyword evidence="3" id="KW-1185">Reference proteome</keyword>
<evidence type="ECO:0000313" key="3">
    <source>
        <dbReference type="Proteomes" id="UP001456224"/>
    </source>
</evidence>
<feature type="region of interest" description="Disordered" evidence="1">
    <location>
        <begin position="1"/>
        <end position="37"/>
    </location>
</feature>
<dbReference type="Pfam" id="PF05866">
    <property type="entry name" value="RusA"/>
    <property type="match status" value="1"/>
</dbReference>
<reference evidence="2 3" key="1">
    <citation type="submission" date="2024-03" db="EMBL/GenBank/DDBJ databases">
        <title>Reference genomes for the five species model microbial community.</title>
        <authorList>
            <person name="Padfield D."/>
        </authorList>
    </citation>
    <scope>NUCLEOTIDE SEQUENCE [LARGE SCALE GENOMIC DNA]</scope>
    <source>
        <strain evidence="2 3">AB1</strain>
    </source>
</reference>
<dbReference type="RefSeq" id="WP_338881546.1">
    <property type="nucleotide sequence ID" value="NZ_CP148753.1"/>
</dbReference>
<dbReference type="InterPro" id="IPR008822">
    <property type="entry name" value="Endonuclease_RusA-like"/>
</dbReference>
<dbReference type="Proteomes" id="UP001456224">
    <property type="component" value="Chromosome"/>
</dbReference>
<feature type="compositionally biased region" description="Low complexity" evidence="1">
    <location>
        <begin position="156"/>
        <end position="169"/>
    </location>
</feature>
<accession>A0ABZ2S9Y0</accession>
<sequence length="183" mass="19752">MMSNQITFHVPGLPRGKGRAKSSSRIGRDPKTGEPRVFTRHYTPEATAAYESLVKLAASQAMAGRAPYTGAIQMHLHIVKPIPQSWSGVRQRRAAAGQIVPTVKPDSDNVEKAVKDGCNGVVYRDDVQVVKDSKEKVYGPVPGVTVVITFRDDLEPAQGRPRGTAAPARPAERSEQSDLLGAN</sequence>
<organism evidence="2 3">
    <name type="scientific">Achromobacter veterisilvae</name>
    <dbReference type="NCBI Taxonomy" id="2069367"/>
    <lineage>
        <taxon>Bacteria</taxon>
        <taxon>Pseudomonadati</taxon>
        <taxon>Pseudomonadota</taxon>
        <taxon>Betaproteobacteria</taxon>
        <taxon>Burkholderiales</taxon>
        <taxon>Alcaligenaceae</taxon>
        <taxon>Achromobacter</taxon>
    </lineage>
</organism>
<dbReference type="InterPro" id="IPR036614">
    <property type="entry name" value="RusA-like_sf"/>
</dbReference>
<evidence type="ECO:0000256" key="1">
    <source>
        <dbReference type="SAM" id="MobiDB-lite"/>
    </source>
</evidence>
<dbReference type="SUPFAM" id="SSF103084">
    <property type="entry name" value="Holliday junction resolvase RusA"/>
    <property type="match status" value="1"/>
</dbReference>
<feature type="region of interest" description="Disordered" evidence="1">
    <location>
        <begin position="152"/>
        <end position="183"/>
    </location>
</feature>
<dbReference type="Gene3D" id="3.30.1330.70">
    <property type="entry name" value="Holliday junction resolvase RusA"/>
    <property type="match status" value="1"/>
</dbReference>
<dbReference type="EMBL" id="CP148753">
    <property type="protein sequence ID" value="WXR76578.1"/>
    <property type="molecule type" value="Genomic_DNA"/>
</dbReference>
<gene>
    <name evidence="2" type="ORF">WHX56_14105</name>
</gene>